<accession>A0AA48I7Z7</accession>
<evidence type="ECO:0000259" key="1">
    <source>
        <dbReference type="Pfam" id="PF00535"/>
    </source>
</evidence>
<dbReference type="PANTHER" id="PTHR22916">
    <property type="entry name" value="GLYCOSYLTRANSFERASE"/>
    <property type="match status" value="1"/>
</dbReference>
<dbReference type="CDD" id="cd00761">
    <property type="entry name" value="Glyco_tranf_GTA_type"/>
    <property type="match status" value="1"/>
</dbReference>
<dbReference type="GO" id="GO:0016758">
    <property type="term" value="F:hexosyltransferase activity"/>
    <property type="evidence" value="ECO:0007669"/>
    <property type="project" value="UniProtKB-ARBA"/>
</dbReference>
<dbReference type="Proteomes" id="UP001333710">
    <property type="component" value="Chromosome"/>
</dbReference>
<dbReference type="KEGG" id="pmaw:MACH26_31710"/>
<dbReference type="Pfam" id="PF00535">
    <property type="entry name" value="Glycos_transf_2"/>
    <property type="match status" value="1"/>
</dbReference>
<dbReference type="AlphaFoldDB" id="A0AA48I7Z7"/>
<protein>
    <recommendedName>
        <fullName evidence="1">Glycosyltransferase 2-like domain-containing protein</fullName>
    </recommendedName>
</protein>
<dbReference type="InterPro" id="IPR001173">
    <property type="entry name" value="Glyco_trans_2-like"/>
</dbReference>
<evidence type="ECO:0000313" key="3">
    <source>
        <dbReference type="Proteomes" id="UP001333710"/>
    </source>
</evidence>
<dbReference type="InterPro" id="IPR029044">
    <property type="entry name" value="Nucleotide-diphossugar_trans"/>
</dbReference>
<feature type="domain" description="Glycosyltransferase 2-like" evidence="1">
    <location>
        <begin position="1"/>
        <end position="82"/>
    </location>
</feature>
<dbReference type="Gene3D" id="3.90.550.10">
    <property type="entry name" value="Spore Coat Polysaccharide Biosynthesis Protein SpsA, Chain A"/>
    <property type="match status" value="1"/>
</dbReference>
<dbReference type="EMBL" id="AP027272">
    <property type="protein sequence ID" value="BDX07650.1"/>
    <property type="molecule type" value="Genomic_DNA"/>
</dbReference>
<reference evidence="2" key="1">
    <citation type="submission" date="2023-01" db="EMBL/GenBank/DDBJ databases">
        <title>Complete genome sequence of Planctobacterium marinum strain Dej080120_11.</title>
        <authorList>
            <person name="Ueki S."/>
            <person name="Maruyama F."/>
        </authorList>
    </citation>
    <scope>NUCLEOTIDE SEQUENCE</scope>
    <source>
        <strain evidence="2">Dej080120_11</strain>
    </source>
</reference>
<sequence>MIIVDDNDPSSEHRAATAQLLQQFDDPRIKYVALAKNSGACIARNQGVQESRAELVAFLDDDDVWRKDKLQHCIATFQQDSELGLLIHNIKQVYRDRVTCFEYHVDGNFYNHFLAAAAGVSCSAIIVRKSLFMRVGGFDPDLASYQDLDLMLRMSGACKADVLSEVLLEYQLSDTGITFNFAKKVAGAQRILDKFYLNDETTAAQSGKRVLYSALGDYNMMLGNAAAALQAYRKLAHCGQPDKKSRFKLVLAQMNLTFIFRLLINLKKRFA</sequence>
<organism evidence="2 3">
    <name type="scientific">Planctobacterium marinum</name>
    <dbReference type="NCBI Taxonomy" id="1631968"/>
    <lineage>
        <taxon>Bacteria</taxon>
        <taxon>Pseudomonadati</taxon>
        <taxon>Pseudomonadota</taxon>
        <taxon>Gammaproteobacteria</taxon>
        <taxon>Alteromonadales</taxon>
        <taxon>Alteromonadaceae</taxon>
        <taxon>Planctobacterium</taxon>
    </lineage>
</organism>
<keyword evidence="3" id="KW-1185">Reference proteome</keyword>
<proteinExistence type="predicted"/>
<name>A0AA48I7Z7_9ALTE</name>
<gene>
    <name evidence="2" type="ORF">MACH26_31710</name>
</gene>
<evidence type="ECO:0000313" key="2">
    <source>
        <dbReference type="EMBL" id="BDX07650.1"/>
    </source>
</evidence>
<dbReference type="PANTHER" id="PTHR22916:SF3">
    <property type="entry name" value="UDP-GLCNAC:BETAGAL BETA-1,3-N-ACETYLGLUCOSAMINYLTRANSFERASE-LIKE PROTEIN 1"/>
    <property type="match status" value="1"/>
</dbReference>
<dbReference type="SUPFAM" id="SSF53448">
    <property type="entry name" value="Nucleotide-diphospho-sugar transferases"/>
    <property type="match status" value="1"/>
</dbReference>